<sequence>MTMRLEEDQARRQVHTPEDTETQLASVNNVIIDLERYCELVPLYSMPTPKRNLYVELRKAKGSFEAEWDTIDRDQDMAIFDFAFGSVRTREKLRHCCIGLTGVLPDPNEFMTDFSVPMRPFSPWYKDDFRLRFCGAWRPGGDCLPRVSLLIGPA</sequence>
<dbReference type="OrthoDB" id="9815222at2"/>
<evidence type="ECO:0000313" key="1">
    <source>
        <dbReference type="EMBL" id="AEM41243.1"/>
    </source>
</evidence>
<keyword evidence="1" id="KW-0378">Hydrolase</keyword>
<evidence type="ECO:0000313" key="2">
    <source>
        <dbReference type="Proteomes" id="UP000000692"/>
    </source>
</evidence>
<gene>
    <name evidence="1" type="ordered locus">KVU_1404</name>
</gene>
<accession>F9Y8S4</accession>
<reference evidence="1 2" key="1">
    <citation type="journal article" date="2011" name="J. Bacteriol.">
        <title>Complete genome sequence of the industrial strain Ketogulonicigenium vulgare WSH-001.</title>
        <authorList>
            <person name="Liu L."/>
            <person name="Li Y."/>
            <person name="Zhang J."/>
            <person name="Zhou Z."/>
            <person name="Liu J."/>
            <person name="Li X."/>
            <person name="Zhou J."/>
            <person name="Du G."/>
            <person name="Wang L."/>
            <person name="Chen J."/>
        </authorList>
    </citation>
    <scope>NUCLEOTIDE SEQUENCE [LARGE SCALE GENOMIC DNA]</scope>
    <source>
        <strain evidence="1 2">WSH-001</strain>
    </source>
</reference>
<dbReference type="AlphaFoldDB" id="F9Y8S4"/>
<keyword evidence="1" id="KW-0067">ATP-binding</keyword>
<organism evidence="1 2">
    <name type="scientific">Ketogulonicigenium vulgare (strain WSH-001)</name>
    <dbReference type="NCBI Taxonomy" id="759362"/>
    <lineage>
        <taxon>Bacteria</taxon>
        <taxon>Pseudomonadati</taxon>
        <taxon>Pseudomonadota</taxon>
        <taxon>Alphaproteobacteria</taxon>
        <taxon>Rhodobacterales</taxon>
        <taxon>Roseobacteraceae</taxon>
        <taxon>Ketogulonicigenium</taxon>
    </lineage>
</organism>
<keyword evidence="1" id="KW-0347">Helicase</keyword>
<dbReference type="EMBL" id="CP002018">
    <property type="protein sequence ID" value="AEM41243.1"/>
    <property type="molecule type" value="Genomic_DNA"/>
</dbReference>
<keyword evidence="2" id="KW-1185">Reference proteome</keyword>
<dbReference type="GO" id="GO:0004386">
    <property type="term" value="F:helicase activity"/>
    <property type="evidence" value="ECO:0007669"/>
    <property type="project" value="UniProtKB-KW"/>
</dbReference>
<dbReference type="KEGG" id="kvl:KVU_1404"/>
<keyword evidence="1" id="KW-0547">Nucleotide-binding</keyword>
<dbReference type="eggNOG" id="COG1201">
    <property type="taxonomic scope" value="Bacteria"/>
</dbReference>
<proteinExistence type="predicted"/>
<name>F9Y8S4_KETVW</name>
<dbReference type="Proteomes" id="UP000000692">
    <property type="component" value="Chromosome"/>
</dbReference>
<dbReference type="HOGENOM" id="CLU_1701919_0_0_5"/>
<protein>
    <submittedName>
        <fullName evidence="1">Helicase</fullName>
    </submittedName>
</protein>